<proteinExistence type="predicted"/>
<feature type="region of interest" description="Disordered" evidence="2">
    <location>
        <begin position="238"/>
        <end position="260"/>
    </location>
</feature>
<name>A0A1F7USI8_9BACT</name>
<keyword evidence="3" id="KW-1133">Transmembrane helix</keyword>
<comment type="caution">
    <text evidence="5">The sequence shown here is derived from an EMBL/GenBank/DDBJ whole genome shotgun (WGS) entry which is preliminary data.</text>
</comment>
<feature type="transmembrane region" description="Helical" evidence="3">
    <location>
        <begin position="66"/>
        <end position="86"/>
    </location>
</feature>
<keyword evidence="1" id="KW-0175">Coiled coil</keyword>
<feature type="compositionally biased region" description="Basic and acidic residues" evidence="2">
    <location>
        <begin position="238"/>
        <end position="253"/>
    </location>
</feature>
<dbReference type="STRING" id="1802401.A3B21_03520"/>
<dbReference type="InterPro" id="IPR043725">
    <property type="entry name" value="DUF5667"/>
</dbReference>
<dbReference type="AlphaFoldDB" id="A0A1F7USI8"/>
<accession>A0A1F7USI8</accession>
<evidence type="ECO:0000256" key="1">
    <source>
        <dbReference type="SAM" id="Coils"/>
    </source>
</evidence>
<evidence type="ECO:0000256" key="2">
    <source>
        <dbReference type="SAM" id="MobiDB-lite"/>
    </source>
</evidence>
<keyword evidence="3" id="KW-0472">Membrane</keyword>
<evidence type="ECO:0000313" key="5">
    <source>
        <dbReference type="EMBL" id="OGL81260.1"/>
    </source>
</evidence>
<feature type="coiled-coil region" evidence="1">
    <location>
        <begin position="341"/>
        <end position="369"/>
    </location>
</feature>
<dbReference type="Pfam" id="PF18915">
    <property type="entry name" value="DUF5667"/>
    <property type="match status" value="1"/>
</dbReference>
<dbReference type="Proteomes" id="UP000176897">
    <property type="component" value="Unassembled WGS sequence"/>
</dbReference>
<protein>
    <recommendedName>
        <fullName evidence="4">DUF5667 domain-containing protein</fullName>
    </recommendedName>
</protein>
<sequence>MRNMLNEHDIEGILKKMRNMEPPQNSLLRAKNRVMAFVREGDTHRQPMLERSSIFHLLIPKLRFKYMIVALILALVLGGGGTVAAAQNDLPGDALYGVKLASERVAERLVRSEETKVALDAKFADRRADEIVALEVKADAAVKSGALQDAEKFEKHMDRTAEQLKARITHSQERLAALKAKDTESSLKASAKLESRIDLWESKLAAVESATSREELKAKLAEVRGKVKELRAAFEKVQDEAADENGAKGRDEQSATGRVGAAENKLAALTDRRARILVEVNASGDAEAKAKFDESDKLYQEAVTLVAQAKAALEAKDWKLAWDKANSAFKAMVQFHGPMLRARVNAEVKEETREKREEIKEEVKERLESVIPEIRVRAREDLKARLDEQKETE</sequence>
<dbReference type="EMBL" id="MGEJ01000008">
    <property type="protein sequence ID" value="OGL81260.1"/>
    <property type="molecule type" value="Genomic_DNA"/>
</dbReference>
<gene>
    <name evidence="5" type="ORF">A3B21_03520</name>
</gene>
<feature type="domain" description="DUF5667" evidence="4">
    <location>
        <begin position="90"/>
        <end position="181"/>
    </location>
</feature>
<keyword evidence="3" id="KW-0812">Transmembrane</keyword>
<evidence type="ECO:0000259" key="4">
    <source>
        <dbReference type="Pfam" id="PF18915"/>
    </source>
</evidence>
<reference evidence="5 6" key="1">
    <citation type="journal article" date="2016" name="Nat. Commun.">
        <title>Thousands of microbial genomes shed light on interconnected biogeochemical processes in an aquifer system.</title>
        <authorList>
            <person name="Anantharaman K."/>
            <person name="Brown C.T."/>
            <person name="Hug L.A."/>
            <person name="Sharon I."/>
            <person name="Castelle C.J."/>
            <person name="Probst A.J."/>
            <person name="Thomas B.C."/>
            <person name="Singh A."/>
            <person name="Wilkins M.J."/>
            <person name="Karaoz U."/>
            <person name="Brodie E.L."/>
            <person name="Williams K.H."/>
            <person name="Hubbard S.S."/>
            <person name="Banfield J.F."/>
        </authorList>
    </citation>
    <scope>NUCLEOTIDE SEQUENCE [LARGE SCALE GENOMIC DNA]</scope>
</reference>
<evidence type="ECO:0000256" key="3">
    <source>
        <dbReference type="SAM" id="Phobius"/>
    </source>
</evidence>
<organism evidence="5 6">
    <name type="scientific">Candidatus Uhrbacteria bacterium RIFCSPLOWO2_01_FULL_47_24</name>
    <dbReference type="NCBI Taxonomy" id="1802401"/>
    <lineage>
        <taxon>Bacteria</taxon>
        <taxon>Candidatus Uhriibacteriota</taxon>
    </lineage>
</organism>
<evidence type="ECO:0000313" key="6">
    <source>
        <dbReference type="Proteomes" id="UP000176897"/>
    </source>
</evidence>